<dbReference type="Pfam" id="PF09972">
    <property type="entry name" value="DUF2207"/>
    <property type="match status" value="1"/>
</dbReference>
<keyword evidence="2" id="KW-0732">Signal</keyword>
<proteinExistence type="predicted"/>
<organism evidence="5 6">
    <name type="scientific">Candidatus Coproplasma avicola</name>
    <dbReference type="NCBI Taxonomy" id="2840744"/>
    <lineage>
        <taxon>Bacteria</taxon>
        <taxon>Bacillati</taxon>
        <taxon>Bacillota</taxon>
        <taxon>Clostridia</taxon>
        <taxon>Eubacteriales</taxon>
        <taxon>Candidatus Coproplasma</taxon>
    </lineage>
</organism>
<comment type="caution">
    <text evidence="5">The sequence shown here is derived from an EMBL/GenBank/DDBJ whole genome shotgun (WGS) entry which is preliminary data.</text>
</comment>
<evidence type="ECO:0000259" key="4">
    <source>
        <dbReference type="Pfam" id="PF20990"/>
    </source>
</evidence>
<feature type="transmembrane region" description="Helical" evidence="1">
    <location>
        <begin position="468"/>
        <end position="489"/>
    </location>
</feature>
<feature type="chain" id="PRO_5038942538" evidence="2">
    <location>
        <begin position="34"/>
        <end position="626"/>
    </location>
</feature>
<dbReference type="AlphaFoldDB" id="A0A9D1J9D6"/>
<dbReference type="Pfam" id="PF20990">
    <property type="entry name" value="DUF2207_C"/>
    <property type="match status" value="1"/>
</dbReference>
<gene>
    <name evidence="5" type="ORF">IAB94_02370</name>
</gene>
<keyword evidence="1" id="KW-0472">Membrane</keyword>
<protein>
    <submittedName>
        <fullName evidence="5">DUF2207 domain-containing protein</fullName>
    </submittedName>
</protein>
<evidence type="ECO:0000256" key="2">
    <source>
        <dbReference type="SAM" id="SignalP"/>
    </source>
</evidence>
<dbReference type="EMBL" id="DVHK01000058">
    <property type="protein sequence ID" value="HIR66877.1"/>
    <property type="molecule type" value="Genomic_DNA"/>
</dbReference>
<dbReference type="InterPro" id="IPR048389">
    <property type="entry name" value="YciQ-like_C"/>
</dbReference>
<keyword evidence="1" id="KW-1133">Transmembrane helix</keyword>
<feature type="transmembrane region" description="Helical" evidence="1">
    <location>
        <begin position="232"/>
        <end position="252"/>
    </location>
</feature>
<reference evidence="5" key="2">
    <citation type="journal article" date="2021" name="PeerJ">
        <title>Extensive microbial diversity within the chicken gut microbiome revealed by metagenomics and culture.</title>
        <authorList>
            <person name="Gilroy R."/>
            <person name="Ravi A."/>
            <person name="Getino M."/>
            <person name="Pursley I."/>
            <person name="Horton D.L."/>
            <person name="Alikhan N.F."/>
            <person name="Baker D."/>
            <person name="Gharbi K."/>
            <person name="Hall N."/>
            <person name="Watson M."/>
            <person name="Adriaenssens E.M."/>
            <person name="Foster-Nyarko E."/>
            <person name="Jarju S."/>
            <person name="Secka A."/>
            <person name="Antonio M."/>
            <person name="Oren A."/>
            <person name="Chaudhuri R.R."/>
            <person name="La Ragione R."/>
            <person name="Hildebrand F."/>
            <person name="Pallen M.J."/>
        </authorList>
    </citation>
    <scope>NUCLEOTIDE SEQUENCE</scope>
    <source>
        <strain evidence="5">ChiW16-3235</strain>
    </source>
</reference>
<feature type="transmembrane region" description="Helical" evidence="1">
    <location>
        <begin position="405"/>
        <end position="428"/>
    </location>
</feature>
<evidence type="ECO:0000256" key="1">
    <source>
        <dbReference type="SAM" id="Phobius"/>
    </source>
</evidence>
<keyword evidence="1" id="KW-0812">Transmembrane</keyword>
<accession>A0A9D1J9D6</accession>
<sequence length="626" mass="68620">MKTRKKFGAILLLVALLAAVIAFLLPSASPAYAAGAYSFEITNFTATYDVHSDRTIDIEERVTIHYTGYASTGFYRDLPVNVGDRVYDASVTEINSSGSETAVDYTVELEDEFVILNIGDYSNKTDETHTYMIRYTYAVTAPTNPNALFLNVIGFGSEGAIHEGNITLNLPDGFESANLYVGDTSLPSNDLMEIDGNAINISLSSLRAFEGATVDLFFAEGVLSTRFDFTPYIMVIVGCIIIAALAAVKFLVFPKKPLTPVVTFEPPRGMDPVEVSKLIDNKVENSCVTSLIFYWASKGYLKIDFSDEDDPLLIRINNHLPDDAPKHQTVMYNALFGNRDMVKISQLEGKFYTVVERVKKLVDQKHRGLYTAKSVGVSVAFAVAGGLLMALTPIILGMAGINAKLIFFPALLSLVPAFVIYGLTQAYAHAVNKLKNSTKWLILCGITALCALFTALYAWLLPLPIMELAPKIAVCIVSYIVITASVSLITRTNDYTAMLNEIVGFRNFILYTEKDRLEAMLKENPEFYYQILPYAQVLGVSDIWEDKFKDLTVEPPQWLTDPLGTYVTFALVNRAMRMSMYNMTAHMVSRPSAPSSRSYSGGGFRGGGGFGGHGGGGHGGGGFRGR</sequence>
<feature type="transmembrane region" description="Helical" evidence="1">
    <location>
        <begin position="375"/>
        <end position="399"/>
    </location>
</feature>
<dbReference type="InterPro" id="IPR018702">
    <property type="entry name" value="DUF2207"/>
</dbReference>
<dbReference type="Proteomes" id="UP000823913">
    <property type="component" value="Unassembled WGS sequence"/>
</dbReference>
<name>A0A9D1J9D6_9FIRM</name>
<feature type="domain" description="Predicted membrane protein YciQ-like C-terminal" evidence="4">
    <location>
        <begin position="264"/>
        <end position="424"/>
    </location>
</feature>
<feature type="transmembrane region" description="Helical" evidence="1">
    <location>
        <begin position="440"/>
        <end position="462"/>
    </location>
</feature>
<evidence type="ECO:0000313" key="5">
    <source>
        <dbReference type="EMBL" id="HIR66877.1"/>
    </source>
</evidence>
<evidence type="ECO:0000313" key="6">
    <source>
        <dbReference type="Proteomes" id="UP000823913"/>
    </source>
</evidence>
<reference evidence="5" key="1">
    <citation type="submission" date="2020-10" db="EMBL/GenBank/DDBJ databases">
        <authorList>
            <person name="Gilroy R."/>
        </authorList>
    </citation>
    <scope>NUCLEOTIDE SEQUENCE</scope>
    <source>
        <strain evidence="5">ChiW16-3235</strain>
    </source>
</reference>
<feature type="signal peptide" evidence="2">
    <location>
        <begin position="1"/>
        <end position="33"/>
    </location>
</feature>
<feature type="domain" description="DUF2207" evidence="3">
    <location>
        <begin position="40"/>
        <end position="218"/>
    </location>
</feature>
<evidence type="ECO:0000259" key="3">
    <source>
        <dbReference type="Pfam" id="PF09972"/>
    </source>
</evidence>